<reference evidence="4" key="1">
    <citation type="submission" date="2021-01" db="EMBL/GenBank/DDBJ databases">
        <authorList>
            <person name="Kaushik A."/>
        </authorList>
    </citation>
    <scope>NUCLEOTIDE SEQUENCE</scope>
    <source>
        <strain evidence="4">AG5</strain>
    </source>
</reference>
<dbReference type="SUPFAM" id="SSF74650">
    <property type="entry name" value="Galactose mutarotase-like"/>
    <property type="match status" value="1"/>
</dbReference>
<dbReference type="PANTHER" id="PTHR10091">
    <property type="entry name" value="ALDOSE-1-EPIMERASE"/>
    <property type="match status" value="1"/>
</dbReference>
<dbReference type="AlphaFoldDB" id="A0A8H3EBR6"/>
<dbReference type="GO" id="GO:0004034">
    <property type="term" value="F:aldose 1-epimerase activity"/>
    <property type="evidence" value="ECO:0007669"/>
    <property type="project" value="TreeGrafter"/>
</dbReference>
<proteinExistence type="inferred from homology"/>
<dbReference type="Pfam" id="PF01263">
    <property type="entry name" value="Aldose_epim"/>
    <property type="match status" value="1"/>
</dbReference>
<keyword evidence="3" id="KW-0119">Carbohydrate metabolism</keyword>
<dbReference type="GO" id="GO:0030246">
    <property type="term" value="F:carbohydrate binding"/>
    <property type="evidence" value="ECO:0007669"/>
    <property type="project" value="InterPro"/>
</dbReference>
<dbReference type="InterPro" id="IPR014718">
    <property type="entry name" value="GH-type_carb-bd"/>
</dbReference>
<evidence type="ECO:0000313" key="4">
    <source>
        <dbReference type="EMBL" id="CAE7234078.1"/>
    </source>
</evidence>
<name>A0A8H3EBR6_9AGAM</name>
<evidence type="ECO:0008006" key="6">
    <source>
        <dbReference type="Google" id="ProtNLM"/>
    </source>
</evidence>
<accession>A0A8H3EBR6</accession>
<comment type="similarity">
    <text evidence="1">Belongs to the aldose epimerase family.</text>
</comment>
<dbReference type="CDD" id="cd09019">
    <property type="entry name" value="galactose_mutarotase_like"/>
    <property type="match status" value="1"/>
</dbReference>
<dbReference type="EMBL" id="CAJNJQ010006661">
    <property type="protein sequence ID" value="CAE7234078.1"/>
    <property type="molecule type" value="Genomic_DNA"/>
</dbReference>
<evidence type="ECO:0000256" key="3">
    <source>
        <dbReference type="ARBA" id="ARBA00023277"/>
    </source>
</evidence>
<dbReference type="GO" id="GO:0006006">
    <property type="term" value="P:glucose metabolic process"/>
    <property type="evidence" value="ECO:0007669"/>
    <property type="project" value="TreeGrafter"/>
</dbReference>
<keyword evidence="2" id="KW-0413">Isomerase</keyword>
<dbReference type="Gene3D" id="2.70.98.10">
    <property type="match status" value="1"/>
</dbReference>
<dbReference type="PANTHER" id="PTHR10091:SF6">
    <property type="entry name" value="1-EPIMERASE, PUTATIVE (AFU_ORTHOLOGUE AFUA_3G13240)-RELATED"/>
    <property type="match status" value="1"/>
</dbReference>
<evidence type="ECO:0000313" key="5">
    <source>
        <dbReference type="Proteomes" id="UP000663827"/>
    </source>
</evidence>
<comment type="caution">
    <text evidence="4">The sequence shown here is derived from an EMBL/GenBank/DDBJ whole genome shotgun (WGS) entry which is preliminary data.</text>
</comment>
<protein>
    <recommendedName>
        <fullName evidence="6">Aldose 1-epimerase</fullName>
    </recommendedName>
</protein>
<gene>
    <name evidence="4" type="ORF">RDB_LOCUS192889</name>
</gene>
<dbReference type="InterPro" id="IPR008183">
    <property type="entry name" value="Aldose_1/G6P_1-epimerase"/>
</dbReference>
<dbReference type="InterPro" id="IPR011013">
    <property type="entry name" value="Gal_mutarotase_sf_dom"/>
</dbReference>
<sequence length="403" mass="44686">MRTQEDIRHVLIFAFSHPTRLDRCPPMRTFWSGLALATLAVTVGAQAPHTNPFKEYTITAPDGSITAKFIGSGASLSELWVKDKFGRFRDVVLGYDNTTLWKTDPSHPVLNSVVGRYANRIKNGTFSIPISQNPDPNSPNTYHIFRNGPDSAYTLHGGEIGWDRRNWTLVSSSLSSLTFQHFDPADEGFPGDVTAKVTYTLSAGGKYDTVVTATATEKTPIMVTTHVYWNLDAFQGTSNIFNHSLRIDSSKYIQGDMHLVPTGGFTAVQGTALDFRKERTIGSKWNESIGYGGYCYGYDTAYIYDAPGSKAPSLSLYSANSGIRMDVTTNQPVVQIYTGNWLAIPRKKVHGGPNLQYESFSSVAIEPEGYVDAINNPDWGVDQIYYPGRDFKWAATYKFSVEK</sequence>
<dbReference type="Proteomes" id="UP000663827">
    <property type="component" value="Unassembled WGS sequence"/>
</dbReference>
<evidence type="ECO:0000256" key="2">
    <source>
        <dbReference type="ARBA" id="ARBA00023235"/>
    </source>
</evidence>
<dbReference type="InterPro" id="IPR047215">
    <property type="entry name" value="Galactose_mutarotase-like"/>
</dbReference>
<evidence type="ECO:0000256" key="1">
    <source>
        <dbReference type="ARBA" id="ARBA00006206"/>
    </source>
</evidence>
<organism evidence="4 5">
    <name type="scientific">Rhizoctonia solani</name>
    <dbReference type="NCBI Taxonomy" id="456999"/>
    <lineage>
        <taxon>Eukaryota</taxon>
        <taxon>Fungi</taxon>
        <taxon>Dikarya</taxon>
        <taxon>Basidiomycota</taxon>
        <taxon>Agaricomycotina</taxon>
        <taxon>Agaricomycetes</taxon>
        <taxon>Cantharellales</taxon>
        <taxon>Ceratobasidiaceae</taxon>
        <taxon>Rhizoctonia</taxon>
    </lineage>
</organism>
<dbReference type="GO" id="GO:0033499">
    <property type="term" value="P:galactose catabolic process via UDP-galactose, Leloir pathway"/>
    <property type="evidence" value="ECO:0007669"/>
    <property type="project" value="TreeGrafter"/>
</dbReference>